<protein>
    <submittedName>
        <fullName evidence="2">Uncharacterized protein</fullName>
    </submittedName>
</protein>
<accession>A0ABN7ANX2</accession>
<proteinExistence type="predicted"/>
<dbReference type="EMBL" id="AP028911">
    <property type="protein sequence ID" value="BES92092.1"/>
    <property type="molecule type" value="Genomic_DNA"/>
</dbReference>
<name>A0ABN7ANX2_9HEMI</name>
<reference evidence="2 3" key="1">
    <citation type="submission" date="2023-09" db="EMBL/GenBank/DDBJ databases">
        <title>Nesidiocoris tenuis whole genome shotgun sequence.</title>
        <authorList>
            <person name="Shibata T."/>
            <person name="Shimoda M."/>
            <person name="Kobayashi T."/>
            <person name="Uehara T."/>
        </authorList>
    </citation>
    <scope>NUCLEOTIDE SEQUENCE [LARGE SCALE GENOMIC DNA]</scope>
    <source>
        <strain evidence="2 3">Japan</strain>
    </source>
</reference>
<dbReference type="Proteomes" id="UP001307889">
    <property type="component" value="Chromosome 3"/>
</dbReference>
<keyword evidence="3" id="KW-1185">Reference proteome</keyword>
<evidence type="ECO:0000256" key="1">
    <source>
        <dbReference type="SAM" id="MobiDB-lite"/>
    </source>
</evidence>
<feature type="region of interest" description="Disordered" evidence="1">
    <location>
        <begin position="75"/>
        <end position="94"/>
    </location>
</feature>
<sequence length="94" mass="10324">MLVLSDFQLLMLKFGTDSPRLPGVASSAVDRPEWTLRLRSKLSTLMFIAAASPVAGAADLDPFIARRRLILQRRRPCRTERDESAAAGGGRLDV</sequence>
<evidence type="ECO:0000313" key="2">
    <source>
        <dbReference type="EMBL" id="BES92092.1"/>
    </source>
</evidence>
<gene>
    <name evidence="2" type="ORF">NTJ_04900</name>
</gene>
<evidence type="ECO:0000313" key="3">
    <source>
        <dbReference type="Proteomes" id="UP001307889"/>
    </source>
</evidence>
<organism evidence="2 3">
    <name type="scientific">Nesidiocoris tenuis</name>
    <dbReference type="NCBI Taxonomy" id="355587"/>
    <lineage>
        <taxon>Eukaryota</taxon>
        <taxon>Metazoa</taxon>
        <taxon>Ecdysozoa</taxon>
        <taxon>Arthropoda</taxon>
        <taxon>Hexapoda</taxon>
        <taxon>Insecta</taxon>
        <taxon>Pterygota</taxon>
        <taxon>Neoptera</taxon>
        <taxon>Paraneoptera</taxon>
        <taxon>Hemiptera</taxon>
        <taxon>Heteroptera</taxon>
        <taxon>Panheteroptera</taxon>
        <taxon>Cimicomorpha</taxon>
        <taxon>Miridae</taxon>
        <taxon>Dicyphina</taxon>
        <taxon>Nesidiocoris</taxon>
    </lineage>
</organism>